<dbReference type="EMBL" id="KE148147">
    <property type="protein sequence ID" value="EPE09786.1"/>
    <property type="molecule type" value="Genomic_DNA"/>
</dbReference>
<keyword evidence="2" id="KW-1133">Transmembrane helix</keyword>
<gene>
    <name evidence="3" type="ORF">F503_07562</name>
</gene>
<dbReference type="HOGENOM" id="CLU_1555725_0_0_1"/>
<keyword evidence="2" id="KW-0472">Membrane</keyword>
<feature type="transmembrane region" description="Helical" evidence="2">
    <location>
        <begin position="145"/>
        <end position="163"/>
    </location>
</feature>
<evidence type="ECO:0000256" key="1">
    <source>
        <dbReference type="SAM" id="MobiDB-lite"/>
    </source>
</evidence>
<dbReference type="Proteomes" id="UP000016923">
    <property type="component" value="Unassembled WGS sequence"/>
</dbReference>
<keyword evidence="4" id="KW-1185">Reference proteome</keyword>
<dbReference type="eggNOG" id="ENOG502T6I1">
    <property type="taxonomic scope" value="Eukaryota"/>
</dbReference>
<sequence length="172" mass="18455">MSCGAGGSSFYPNPNDRRGDGVGMRATNADAVRRQRAAANSPGGGGGGGDGGGYRRFYSARLNGISNRITDVVAEPSSARLRDVAMAVLGVYALYRSLFTLFRTYLLVAREPVALMCVGGQAALGCTWRYMWAVVYIVAEWAGDVAMWWVAGAVLVFFAEEIARQFPRKAKA</sequence>
<protein>
    <submittedName>
        <fullName evidence="3">Uncharacterized protein</fullName>
    </submittedName>
</protein>
<dbReference type="OrthoDB" id="10577890at2759"/>
<dbReference type="VEuPathDB" id="FungiDB:F503_07562"/>
<organism evidence="3 4">
    <name type="scientific">Ophiostoma piceae (strain UAMH 11346)</name>
    <name type="common">Sap stain fungus</name>
    <dbReference type="NCBI Taxonomy" id="1262450"/>
    <lineage>
        <taxon>Eukaryota</taxon>
        <taxon>Fungi</taxon>
        <taxon>Dikarya</taxon>
        <taxon>Ascomycota</taxon>
        <taxon>Pezizomycotina</taxon>
        <taxon>Sordariomycetes</taxon>
        <taxon>Sordariomycetidae</taxon>
        <taxon>Ophiostomatales</taxon>
        <taxon>Ophiostomataceae</taxon>
        <taxon>Ophiostoma</taxon>
    </lineage>
</organism>
<proteinExistence type="predicted"/>
<feature type="region of interest" description="Disordered" evidence="1">
    <location>
        <begin position="1"/>
        <end position="23"/>
    </location>
</feature>
<dbReference type="AlphaFoldDB" id="S3CCR4"/>
<evidence type="ECO:0000256" key="2">
    <source>
        <dbReference type="SAM" id="Phobius"/>
    </source>
</evidence>
<name>S3CCR4_OPHP1</name>
<feature type="transmembrane region" description="Helical" evidence="2">
    <location>
        <begin position="113"/>
        <end position="139"/>
    </location>
</feature>
<reference evidence="3 4" key="1">
    <citation type="journal article" date="2013" name="BMC Genomics">
        <title>The genome and transcriptome of the pine saprophyte Ophiostoma piceae, and a comparison with the bark beetle-associated pine pathogen Grosmannia clavigera.</title>
        <authorList>
            <person name="Haridas S."/>
            <person name="Wang Y."/>
            <person name="Lim L."/>
            <person name="Massoumi Alamouti S."/>
            <person name="Jackman S."/>
            <person name="Docking R."/>
            <person name="Robertson G."/>
            <person name="Birol I."/>
            <person name="Bohlmann J."/>
            <person name="Breuil C."/>
        </authorList>
    </citation>
    <scope>NUCLEOTIDE SEQUENCE [LARGE SCALE GENOMIC DNA]</scope>
    <source>
        <strain evidence="3 4">UAMH 11346</strain>
    </source>
</reference>
<evidence type="ECO:0000313" key="4">
    <source>
        <dbReference type="Proteomes" id="UP000016923"/>
    </source>
</evidence>
<evidence type="ECO:0000313" key="3">
    <source>
        <dbReference type="EMBL" id="EPE09786.1"/>
    </source>
</evidence>
<keyword evidence="2" id="KW-0812">Transmembrane</keyword>
<feature type="transmembrane region" description="Helical" evidence="2">
    <location>
        <begin position="84"/>
        <end position="106"/>
    </location>
</feature>
<accession>S3CCR4</accession>